<dbReference type="Gene3D" id="3.40.50.1820">
    <property type="entry name" value="alpha/beta hydrolase"/>
    <property type="match status" value="1"/>
</dbReference>
<accession>A0ABW0ZQ31</accession>
<dbReference type="InterPro" id="IPR029058">
    <property type="entry name" value="AB_hydrolase_fold"/>
</dbReference>
<dbReference type="InterPro" id="IPR051049">
    <property type="entry name" value="Dienelactone_hydrolase-like"/>
</dbReference>
<dbReference type="EMBL" id="JBHSON010000007">
    <property type="protein sequence ID" value="MFC5745360.1"/>
    <property type="molecule type" value="Genomic_DNA"/>
</dbReference>
<keyword evidence="4" id="KW-1185">Reference proteome</keyword>
<keyword evidence="3" id="KW-0378">Hydrolase</keyword>
<dbReference type="RefSeq" id="WP_378280983.1">
    <property type="nucleotide sequence ID" value="NZ_JBHSON010000007.1"/>
</dbReference>
<feature type="domain" description="Dienelactone hydrolase" evidence="2">
    <location>
        <begin position="36"/>
        <end position="252"/>
    </location>
</feature>
<organism evidence="3 4">
    <name type="scientific">Actinomadura rugatobispora</name>
    <dbReference type="NCBI Taxonomy" id="1994"/>
    <lineage>
        <taxon>Bacteria</taxon>
        <taxon>Bacillati</taxon>
        <taxon>Actinomycetota</taxon>
        <taxon>Actinomycetes</taxon>
        <taxon>Streptosporangiales</taxon>
        <taxon>Thermomonosporaceae</taxon>
        <taxon>Actinomadura</taxon>
    </lineage>
</organism>
<comment type="caution">
    <text evidence="3">The sequence shown here is derived from an EMBL/GenBank/DDBJ whole genome shotgun (WGS) entry which is preliminary data.</text>
</comment>
<protein>
    <submittedName>
        <fullName evidence="3">Dienelactone hydrolase family protein</fullName>
        <ecNumber evidence="3">3.1.-.-</ecNumber>
    </submittedName>
</protein>
<dbReference type="PANTHER" id="PTHR46623:SF6">
    <property type="entry name" value="ALPHA_BETA-HYDROLASES SUPERFAMILY PROTEIN"/>
    <property type="match status" value="1"/>
</dbReference>
<dbReference type="SUPFAM" id="SSF53474">
    <property type="entry name" value="alpha/beta-Hydrolases"/>
    <property type="match status" value="1"/>
</dbReference>
<dbReference type="InterPro" id="IPR002925">
    <property type="entry name" value="Dienelactn_hydro"/>
</dbReference>
<dbReference type="PANTHER" id="PTHR46623">
    <property type="entry name" value="CARBOXYMETHYLENEBUTENOLIDASE-RELATED"/>
    <property type="match status" value="1"/>
</dbReference>
<reference evidence="4" key="1">
    <citation type="journal article" date="2019" name="Int. J. Syst. Evol. Microbiol.">
        <title>The Global Catalogue of Microorganisms (GCM) 10K type strain sequencing project: providing services to taxonomists for standard genome sequencing and annotation.</title>
        <authorList>
            <consortium name="The Broad Institute Genomics Platform"/>
            <consortium name="The Broad Institute Genome Sequencing Center for Infectious Disease"/>
            <person name="Wu L."/>
            <person name="Ma J."/>
        </authorList>
    </citation>
    <scope>NUCLEOTIDE SEQUENCE [LARGE SCALE GENOMIC DNA]</scope>
    <source>
        <strain evidence="4">KCTC 42087</strain>
    </source>
</reference>
<dbReference type="Pfam" id="PF01738">
    <property type="entry name" value="DLH"/>
    <property type="match status" value="1"/>
</dbReference>
<proteinExistence type="predicted"/>
<feature type="compositionally biased region" description="Basic and acidic residues" evidence="1">
    <location>
        <begin position="1"/>
        <end position="13"/>
    </location>
</feature>
<feature type="region of interest" description="Disordered" evidence="1">
    <location>
        <begin position="1"/>
        <end position="28"/>
    </location>
</feature>
<evidence type="ECO:0000313" key="3">
    <source>
        <dbReference type="EMBL" id="MFC5745360.1"/>
    </source>
</evidence>
<gene>
    <name evidence="3" type="ORF">ACFPZN_07070</name>
</gene>
<evidence type="ECO:0000256" key="1">
    <source>
        <dbReference type="SAM" id="MobiDB-lite"/>
    </source>
</evidence>
<evidence type="ECO:0000259" key="2">
    <source>
        <dbReference type="Pfam" id="PF01738"/>
    </source>
</evidence>
<dbReference type="GO" id="GO:0016787">
    <property type="term" value="F:hydrolase activity"/>
    <property type="evidence" value="ECO:0007669"/>
    <property type="project" value="UniProtKB-KW"/>
</dbReference>
<evidence type="ECO:0000313" key="4">
    <source>
        <dbReference type="Proteomes" id="UP001596074"/>
    </source>
</evidence>
<dbReference type="EC" id="3.1.-.-" evidence="3"/>
<name>A0ABW0ZQ31_9ACTN</name>
<sequence length="255" mass="26591">MPGRDARRSREPLSTEDGPLSPHAAWTDLATPAGPMRAYAAEPGGTPKGAVVVLQEAFGVNAHIQSVANRLATHGFVAVAPELFHRTGHRTVDYTDRPTAMGLIAELGPQEVTADVAAAVEHARLYPTSQATCSLVGFCFGARAAFTAATAIPGLDAVAAFYGPGIAAGPHAVLDRAAGISARMLLVHGAEDPTISADDITATEQALDAASVRYETVVHPGAGHAFCCDARPDAYRAEPALDAWVRLLHLLESKD</sequence>
<dbReference type="Proteomes" id="UP001596074">
    <property type="component" value="Unassembled WGS sequence"/>
</dbReference>